<evidence type="ECO:0000313" key="1">
    <source>
        <dbReference type="EMBL" id="KAK0460811.1"/>
    </source>
</evidence>
<keyword evidence="2" id="KW-1185">Reference proteome</keyword>
<accession>A0AA39T301</accession>
<name>A0AA39T301_9AGAR</name>
<evidence type="ECO:0000313" key="2">
    <source>
        <dbReference type="Proteomes" id="UP001175227"/>
    </source>
</evidence>
<dbReference type="AlphaFoldDB" id="A0AA39T301"/>
<protein>
    <submittedName>
        <fullName evidence="1">Uncharacterized protein</fullName>
    </submittedName>
</protein>
<comment type="caution">
    <text evidence="1">The sequence shown here is derived from an EMBL/GenBank/DDBJ whole genome shotgun (WGS) entry which is preliminary data.</text>
</comment>
<organism evidence="1 2">
    <name type="scientific">Armillaria novae-zelandiae</name>
    <dbReference type="NCBI Taxonomy" id="153914"/>
    <lineage>
        <taxon>Eukaryota</taxon>
        <taxon>Fungi</taxon>
        <taxon>Dikarya</taxon>
        <taxon>Basidiomycota</taxon>
        <taxon>Agaricomycotina</taxon>
        <taxon>Agaricomycetes</taxon>
        <taxon>Agaricomycetidae</taxon>
        <taxon>Agaricales</taxon>
        <taxon>Marasmiineae</taxon>
        <taxon>Physalacriaceae</taxon>
        <taxon>Armillaria</taxon>
    </lineage>
</organism>
<reference evidence="1" key="1">
    <citation type="submission" date="2023-06" db="EMBL/GenBank/DDBJ databases">
        <authorList>
            <consortium name="Lawrence Berkeley National Laboratory"/>
            <person name="Ahrendt S."/>
            <person name="Sahu N."/>
            <person name="Indic B."/>
            <person name="Wong-Bajracharya J."/>
            <person name="Merenyi Z."/>
            <person name="Ke H.-M."/>
            <person name="Monk M."/>
            <person name="Kocsube S."/>
            <person name="Drula E."/>
            <person name="Lipzen A."/>
            <person name="Balint B."/>
            <person name="Henrissat B."/>
            <person name="Andreopoulos B."/>
            <person name="Martin F.M."/>
            <person name="Harder C.B."/>
            <person name="Rigling D."/>
            <person name="Ford K.L."/>
            <person name="Foster G.D."/>
            <person name="Pangilinan J."/>
            <person name="Papanicolaou A."/>
            <person name="Barry K."/>
            <person name="LaButti K."/>
            <person name="Viragh M."/>
            <person name="Koriabine M."/>
            <person name="Yan M."/>
            <person name="Riley R."/>
            <person name="Champramary S."/>
            <person name="Plett K.L."/>
            <person name="Tsai I.J."/>
            <person name="Slot J."/>
            <person name="Sipos G."/>
            <person name="Plett J."/>
            <person name="Nagy L.G."/>
            <person name="Grigoriev I.V."/>
        </authorList>
    </citation>
    <scope>NUCLEOTIDE SEQUENCE</scope>
    <source>
        <strain evidence="1">ICMP 16352</strain>
    </source>
</reference>
<dbReference type="EMBL" id="JAUEPR010000163">
    <property type="protein sequence ID" value="KAK0460811.1"/>
    <property type="molecule type" value="Genomic_DNA"/>
</dbReference>
<gene>
    <name evidence="1" type="ORF">IW261DRAFT_1428754</name>
</gene>
<proteinExistence type="predicted"/>
<dbReference type="Proteomes" id="UP001175227">
    <property type="component" value="Unassembled WGS sequence"/>
</dbReference>
<sequence length="260" mass="28729">MSFEYALSVGTCCEFGGLDGECMHIGVTLRRLTDAHLGQLRKLCLVDTCCDAGCRDVLHMRPFSSLDELVLDIPLSNNIRRKLMQLLPAFPVLTNCRIVSRTQNEDSLTLPTSRRRLGISLGKFLWMRKCFKGESPGYDEFVGPREDGLAGCCRGPEIFSFVRSSSSTVPHGSAVASFDGSYSTFRHDIGGARSSEGWEGRHEEDIYSDPSWVNEKITFWGGYGSGAREESRGGPVGMLLYVAHWADPGFIRIRALCVAS</sequence>